<dbReference type="GO" id="GO:0042597">
    <property type="term" value="C:periplasmic space"/>
    <property type="evidence" value="ECO:0007669"/>
    <property type="project" value="UniProtKB-SubCell"/>
</dbReference>
<evidence type="ECO:0000256" key="1">
    <source>
        <dbReference type="ARBA" id="ARBA00004418"/>
    </source>
</evidence>
<evidence type="ECO:0000256" key="8">
    <source>
        <dbReference type="ARBA" id="ARBA00022927"/>
    </source>
</evidence>
<evidence type="ECO:0000256" key="2">
    <source>
        <dbReference type="ARBA" id="ARBA00007615"/>
    </source>
</evidence>
<dbReference type="GO" id="GO:0044874">
    <property type="term" value="P:lipoprotein localization to outer membrane"/>
    <property type="evidence" value="ECO:0007669"/>
    <property type="project" value="UniProtKB-UniRule"/>
</dbReference>
<dbReference type="HAMAP" id="MF_00240">
    <property type="entry name" value="LolA"/>
    <property type="match status" value="1"/>
</dbReference>
<dbReference type="Proteomes" id="UP000434580">
    <property type="component" value="Unassembled WGS sequence"/>
</dbReference>
<evidence type="ECO:0000313" key="12">
    <source>
        <dbReference type="Proteomes" id="UP000434580"/>
    </source>
</evidence>
<evidence type="ECO:0000256" key="9">
    <source>
        <dbReference type="ARBA" id="ARBA00023186"/>
    </source>
</evidence>
<comment type="function">
    <text evidence="10">Participates in the translocation of lipoproteins from the inner membrane to the outer membrane. Only forms a complex with a lipoprotein if the residue after the N-terminal Cys is not an aspartate (The Asp acts as a targeting signal to indicate that the lipoprotein should stay in the inner membrane).</text>
</comment>
<accession>A0A5S9QNL1</accession>
<dbReference type="AlphaFoldDB" id="A0A5S9QNL1"/>
<keyword evidence="5 10" id="KW-0813">Transport</keyword>
<gene>
    <name evidence="11" type="primary">lolA_2</name>
    <name evidence="10" type="synonym">lolA</name>
    <name evidence="11" type="ORF">DPBNPPHM_02465</name>
</gene>
<organism evidence="11 12">
    <name type="scientific">BD1-7 clade bacterium</name>
    <dbReference type="NCBI Taxonomy" id="2029982"/>
    <lineage>
        <taxon>Bacteria</taxon>
        <taxon>Pseudomonadati</taxon>
        <taxon>Pseudomonadota</taxon>
        <taxon>Gammaproteobacteria</taxon>
        <taxon>Cellvibrionales</taxon>
        <taxon>Spongiibacteraceae</taxon>
        <taxon>BD1-7 clade</taxon>
    </lineage>
</organism>
<keyword evidence="7 10" id="KW-0574">Periplasm</keyword>
<evidence type="ECO:0000313" key="11">
    <source>
        <dbReference type="EMBL" id="CAA0119478.1"/>
    </source>
</evidence>
<dbReference type="InterPro" id="IPR018323">
    <property type="entry name" value="OM_lipoprot_carrier_LolA_Pbac"/>
</dbReference>
<comment type="subcellular location">
    <subcellularLocation>
        <location evidence="1 10">Periplasm</location>
    </subcellularLocation>
</comment>
<dbReference type="GO" id="GO:0042953">
    <property type="term" value="P:lipoprotein transport"/>
    <property type="evidence" value="ECO:0007669"/>
    <property type="project" value="InterPro"/>
</dbReference>
<dbReference type="EMBL" id="CACSII010000020">
    <property type="protein sequence ID" value="CAA0119478.1"/>
    <property type="molecule type" value="Genomic_DNA"/>
</dbReference>
<dbReference type="SUPFAM" id="SSF89392">
    <property type="entry name" value="Prokaryotic lipoproteins and lipoprotein localization factors"/>
    <property type="match status" value="1"/>
</dbReference>
<dbReference type="PANTHER" id="PTHR35869">
    <property type="entry name" value="OUTER-MEMBRANE LIPOPROTEIN CARRIER PROTEIN"/>
    <property type="match status" value="1"/>
</dbReference>
<feature type="signal peptide" evidence="10">
    <location>
        <begin position="1"/>
        <end position="24"/>
    </location>
</feature>
<reference evidence="11 12" key="1">
    <citation type="submission" date="2019-11" db="EMBL/GenBank/DDBJ databases">
        <authorList>
            <person name="Holert J."/>
        </authorList>
    </citation>
    <scope>NUCLEOTIDE SEQUENCE [LARGE SCALE GENOMIC DNA]</scope>
    <source>
        <strain evidence="11">BC5_2</strain>
    </source>
</reference>
<name>A0A5S9QNL1_9GAMM</name>
<dbReference type="PANTHER" id="PTHR35869:SF1">
    <property type="entry name" value="OUTER-MEMBRANE LIPOPROTEIN CARRIER PROTEIN"/>
    <property type="match status" value="1"/>
</dbReference>
<comment type="subunit">
    <text evidence="3 10">Monomer.</text>
</comment>
<keyword evidence="6 10" id="KW-0732">Signal</keyword>
<evidence type="ECO:0000256" key="3">
    <source>
        <dbReference type="ARBA" id="ARBA00011245"/>
    </source>
</evidence>
<evidence type="ECO:0000256" key="6">
    <source>
        <dbReference type="ARBA" id="ARBA00022729"/>
    </source>
</evidence>
<evidence type="ECO:0000256" key="4">
    <source>
        <dbReference type="ARBA" id="ARBA00014035"/>
    </source>
</evidence>
<dbReference type="OrthoDB" id="9787361at2"/>
<proteinExistence type="inferred from homology"/>
<dbReference type="InterPro" id="IPR029046">
    <property type="entry name" value="LolA/LolB/LppX"/>
</dbReference>
<evidence type="ECO:0000256" key="10">
    <source>
        <dbReference type="HAMAP-Rule" id="MF_00240"/>
    </source>
</evidence>
<sequence length="218" mass="24156" precursor="true">MHMPSASKLFMFASASFVTTVVHAGNTLKDLESTLGSYQSLESNFSQTTIGTDANVLQTLTGIIKMQKPGQLRWAAEDPFPQLIVSDGKTIWQYDEDLEQVVIQDYQKQIETLNFLQLLEKPTLISAQFVLVPDANDKGETTNADNDDSYRLAAADPASPIKKVSFTFKGNTLTSASFTDSLKQVTHIAFTNMTLNKPIDKTEFTFKIPDGVDVIHQQ</sequence>
<keyword evidence="11" id="KW-0449">Lipoprotein</keyword>
<evidence type="ECO:0000256" key="7">
    <source>
        <dbReference type="ARBA" id="ARBA00022764"/>
    </source>
</evidence>
<protein>
    <recommendedName>
        <fullName evidence="4 10">Outer-membrane lipoprotein carrier protein</fullName>
    </recommendedName>
</protein>
<keyword evidence="9 10" id="KW-0143">Chaperone</keyword>
<feature type="chain" id="PRO_5029057361" description="Outer-membrane lipoprotein carrier protein" evidence="10">
    <location>
        <begin position="25"/>
        <end position="218"/>
    </location>
</feature>
<comment type="similarity">
    <text evidence="2 10">Belongs to the LolA family.</text>
</comment>
<keyword evidence="8 10" id="KW-0653">Protein transport</keyword>
<dbReference type="InterPro" id="IPR004564">
    <property type="entry name" value="OM_lipoprot_carrier_LolA-like"/>
</dbReference>
<dbReference type="Gene3D" id="2.50.20.10">
    <property type="entry name" value="Lipoprotein localisation LolA/LolB/LppX"/>
    <property type="match status" value="1"/>
</dbReference>
<dbReference type="CDD" id="cd16325">
    <property type="entry name" value="LolA"/>
    <property type="match status" value="1"/>
</dbReference>
<dbReference type="Pfam" id="PF03548">
    <property type="entry name" value="LolA"/>
    <property type="match status" value="1"/>
</dbReference>
<evidence type="ECO:0000256" key="5">
    <source>
        <dbReference type="ARBA" id="ARBA00022448"/>
    </source>
</evidence>